<dbReference type="PATRIC" id="fig|1961.12.peg.4434"/>
<feature type="transmembrane region" description="Helical" evidence="2">
    <location>
        <begin position="37"/>
        <end position="54"/>
    </location>
</feature>
<keyword evidence="2" id="KW-1133">Transmembrane helix</keyword>
<reference evidence="4" key="1">
    <citation type="submission" date="2015-07" db="EMBL/GenBank/DDBJ databases">
        <authorList>
            <consortium name="Consortium for Microbial Forensics and Genomics (microFORGE)"/>
            <person name="Knight B.M."/>
            <person name="Roberts D.P."/>
            <person name="Lin D."/>
            <person name="Hari K."/>
            <person name="Fletcher J."/>
            <person name="Melcher U."/>
            <person name="Blagden T."/>
            <person name="Winegar R.A."/>
        </authorList>
    </citation>
    <scope>NUCLEOTIDE SEQUENCE [LARGE SCALE GENOMIC DNA]</scope>
    <source>
        <strain evidence="4">NRRL B-1447</strain>
    </source>
</reference>
<evidence type="ECO:0000256" key="1">
    <source>
        <dbReference type="SAM" id="MobiDB-lite"/>
    </source>
</evidence>
<name>A0A0L8MG90_STRVG</name>
<accession>A0A0L8MG90</accession>
<feature type="region of interest" description="Disordered" evidence="1">
    <location>
        <begin position="1"/>
        <end position="35"/>
    </location>
</feature>
<evidence type="ECO:0000256" key="2">
    <source>
        <dbReference type="SAM" id="Phobius"/>
    </source>
</evidence>
<dbReference type="Proteomes" id="UP000037084">
    <property type="component" value="Unassembled WGS sequence"/>
</dbReference>
<dbReference type="RefSeq" id="WP_053172611.1">
    <property type="nucleotide sequence ID" value="NZ_LGUV01000256.1"/>
</dbReference>
<feature type="transmembrane region" description="Helical" evidence="2">
    <location>
        <begin position="60"/>
        <end position="78"/>
    </location>
</feature>
<feature type="compositionally biased region" description="Basic and acidic residues" evidence="1">
    <location>
        <begin position="1"/>
        <end position="11"/>
    </location>
</feature>
<sequence length="92" mass="9636">MPRSEDARTTRPDTAGSRSRSRSRSRGPGEPRPRRRAGAWLAVFLGVWAAVAGAALPNGLVLAAGLVMAALAVNRLGAEPRTARRAKPTAPP</sequence>
<proteinExistence type="predicted"/>
<comment type="caution">
    <text evidence="3">The sequence shown here is derived from an EMBL/GenBank/DDBJ whole genome shotgun (WGS) entry which is preliminary data.</text>
</comment>
<protein>
    <submittedName>
        <fullName evidence="3">Uncharacterized protein</fullName>
    </submittedName>
</protein>
<keyword evidence="2" id="KW-0812">Transmembrane</keyword>
<evidence type="ECO:0000313" key="3">
    <source>
        <dbReference type="EMBL" id="KOG49375.1"/>
    </source>
</evidence>
<organism evidence="3 4">
    <name type="scientific">Streptomyces virginiae</name>
    <name type="common">Streptomyces cinnamonensis</name>
    <dbReference type="NCBI Taxonomy" id="1961"/>
    <lineage>
        <taxon>Bacteria</taxon>
        <taxon>Bacillati</taxon>
        <taxon>Actinomycetota</taxon>
        <taxon>Actinomycetes</taxon>
        <taxon>Kitasatosporales</taxon>
        <taxon>Streptomycetaceae</taxon>
        <taxon>Streptomyces</taxon>
    </lineage>
</organism>
<dbReference type="EMBL" id="LGUV01000256">
    <property type="protein sequence ID" value="KOG49375.1"/>
    <property type="molecule type" value="Genomic_DNA"/>
</dbReference>
<dbReference type="AlphaFoldDB" id="A0A0L8MG90"/>
<gene>
    <name evidence="3" type="ORF">ADK75_19560</name>
</gene>
<evidence type="ECO:0000313" key="4">
    <source>
        <dbReference type="Proteomes" id="UP000037084"/>
    </source>
</evidence>
<keyword evidence="2" id="KW-0472">Membrane</keyword>